<reference evidence="2 3" key="1">
    <citation type="submission" date="2015-05" db="EMBL/GenBank/DDBJ databases">
        <title>Genome sequencing and analysis of members of genus Stenotrophomonas.</title>
        <authorList>
            <person name="Patil P.P."/>
            <person name="Midha S."/>
            <person name="Patil P.B."/>
        </authorList>
    </citation>
    <scope>NUCLEOTIDE SEQUENCE [LARGE SCALE GENOMIC DNA]</scope>
    <source>
        <strain evidence="2 3">DSM 18929</strain>
    </source>
</reference>
<dbReference type="OrthoDB" id="10018909at2"/>
<accession>A0A0R0C3Y3</accession>
<gene>
    <name evidence="2" type="ORF">ABB26_10140</name>
</gene>
<evidence type="ECO:0000256" key="1">
    <source>
        <dbReference type="SAM" id="Phobius"/>
    </source>
</evidence>
<keyword evidence="1" id="KW-0812">Transmembrane</keyword>
<keyword evidence="1" id="KW-1133">Transmembrane helix</keyword>
<dbReference type="Proteomes" id="UP000050864">
    <property type="component" value="Unassembled WGS sequence"/>
</dbReference>
<evidence type="ECO:0000313" key="3">
    <source>
        <dbReference type="Proteomes" id="UP000050864"/>
    </source>
</evidence>
<dbReference type="EMBL" id="LDJI01000019">
    <property type="protein sequence ID" value="KRG63926.1"/>
    <property type="molecule type" value="Genomic_DNA"/>
</dbReference>
<keyword evidence="3" id="KW-1185">Reference proteome</keyword>
<comment type="caution">
    <text evidence="2">The sequence shown here is derived from an EMBL/GenBank/DDBJ whole genome shotgun (WGS) entry which is preliminary data.</text>
</comment>
<dbReference type="AlphaFoldDB" id="A0A0R0C3Y3"/>
<organism evidence="2 3">
    <name type="scientific">Stenotrophomonas humi</name>
    <dbReference type="NCBI Taxonomy" id="405444"/>
    <lineage>
        <taxon>Bacteria</taxon>
        <taxon>Pseudomonadati</taxon>
        <taxon>Pseudomonadota</taxon>
        <taxon>Gammaproteobacteria</taxon>
        <taxon>Lysobacterales</taxon>
        <taxon>Lysobacteraceae</taxon>
        <taxon>Stenotrophomonas</taxon>
    </lineage>
</organism>
<evidence type="ECO:0000313" key="2">
    <source>
        <dbReference type="EMBL" id="KRG63926.1"/>
    </source>
</evidence>
<dbReference type="RefSeq" id="WP_057633704.1">
    <property type="nucleotide sequence ID" value="NZ_LDJI01000019.1"/>
</dbReference>
<protein>
    <submittedName>
        <fullName evidence="2">Uncharacterized protein</fullName>
    </submittedName>
</protein>
<keyword evidence="1" id="KW-0472">Membrane</keyword>
<proteinExistence type="predicted"/>
<sequence>MSMLDGVSQCWLLSETCVVWWDAWAVLVGAFVGIATVVVAARSWLTSNRAADIASDTAKITLLSAEIAKDSARIAEEAKIIAERQHEETINQRRMTAQILGSLLHSEIAMLPVRLGSIIETLDEATIAPDGTVIGREELNWIFAELSHPCLPAAESALDRLHCLEQGLGEQVAQLIGLWKTIGVAAKRAAGRVPKADSATEVVIPKNANGFNDYMLLRTSLLSLLAHSIAAARNFAKFTGSHLSTYDHEESLIKRAR</sequence>
<feature type="transmembrane region" description="Helical" evidence="1">
    <location>
        <begin position="20"/>
        <end position="41"/>
    </location>
</feature>
<name>A0A0R0C3Y3_9GAMM</name>